<name>A0A419ESY3_9BACT</name>
<organism evidence="1 2">
    <name type="scientific">Candidatus Abyssobacteria bacterium SURF_17</name>
    <dbReference type="NCBI Taxonomy" id="2093361"/>
    <lineage>
        <taxon>Bacteria</taxon>
        <taxon>Pseudomonadati</taxon>
        <taxon>Candidatus Hydrogenedentota</taxon>
        <taxon>Candidatus Abyssobacteria</taxon>
    </lineage>
</organism>
<sequence length="65" mass="7502">MTRKEVHDVANIVAPALSLSQNLLLGFHGDLVQEQRDVVTKIERCLKELQGYLQQQATKERKRKE</sequence>
<evidence type="ECO:0000313" key="2">
    <source>
        <dbReference type="Proteomes" id="UP000285961"/>
    </source>
</evidence>
<proteinExistence type="predicted"/>
<evidence type="ECO:0000313" key="1">
    <source>
        <dbReference type="EMBL" id="RJP66772.1"/>
    </source>
</evidence>
<dbReference type="AlphaFoldDB" id="A0A419ESY3"/>
<dbReference type="EMBL" id="QZKI01000111">
    <property type="protein sequence ID" value="RJP66772.1"/>
    <property type="molecule type" value="Genomic_DNA"/>
</dbReference>
<protein>
    <submittedName>
        <fullName evidence="1">Uncharacterized protein</fullName>
    </submittedName>
</protein>
<accession>A0A419ESY3</accession>
<reference evidence="1 2" key="1">
    <citation type="journal article" date="2017" name="ISME J.">
        <title>Energy and carbon metabolisms in a deep terrestrial subsurface fluid microbial community.</title>
        <authorList>
            <person name="Momper L."/>
            <person name="Jungbluth S.P."/>
            <person name="Lee M.D."/>
            <person name="Amend J.P."/>
        </authorList>
    </citation>
    <scope>NUCLEOTIDE SEQUENCE [LARGE SCALE GENOMIC DNA]</scope>
    <source>
        <strain evidence="1">SURF_17</strain>
    </source>
</reference>
<dbReference type="Proteomes" id="UP000285961">
    <property type="component" value="Unassembled WGS sequence"/>
</dbReference>
<gene>
    <name evidence="1" type="ORF">C4532_15595</name>
</gene>
<comment type="caution">
    <text evidence="1">The sequence shown here is derived from an EMBL/GenBank/DDBJ whole genome shotgun (WGS) entry which is preliminary data.</text>
</comment>